<proteinExistence type="predicted"/>
<keyword evidence="4" id="KW-1185">Reference proteome</keyword>
<dbReference type="GO" id="GO:0008270">
    <property type="term" value="F:zinc ion binding"/>
    <property type="evidence" value="ECO:0007669"/>
    <property type="project" value="UniProtKB-KW"/>
</dbReference>
<dbReference type="SUPFAM" id="SSF57756">
    <property type="entry name" value="Retrovirus zinc finger-like domains"/>
    <property type="match status" value="1"/>
</dbReference>
<dbReference type="OrthoDB" id="7554612at2759"/>
<gene>
    <name evidence="3" type="ORF">EAG_06199</name>
</gene>
<dbReference type="AlphaFoldDB" id="E2A7V4"/>
<dbReference type="PROSITE" id="PS50158">
    <property type="entry name" value="ZF_CCHC"/>
    <property type="match status" value="1"/>
</dbReference>
<dbReference type="EMBL" id="GL437417">
    <property type="protein sequence ID" value="EFN70483.1"/>
    <property type="molecule type" value="Genomic_DNA"/>
</dbReference>
<keyword evidence="1" id="KW-0862">Zinc</keyword>
<dbReference type="InterPro" id="IPR001878">
    <property type="entry name" value="Znf_CCHC"/>
</dbReference>
<dbReference type="Proteomes" id="UP000000311">
    <property type="component" value="Unassembled WGS sequence"/>
</dbReference>
<evidence type="ECO:0000256" key="1">
    <source>
        <dbReference type="PROSITE-ProRule" id="PRU00047"/>
    </source>
</evidence>
<feature type="non-terminal residue" evidence="3">
    <location>
        <position position="190"/>
    </location>
</feature>
<feature type="domain" description="CCHC-type" evidence="2">
    <location>
        <begin position="176"/>
        <end position="189"/>
    </location>
</feature>
<dbReference type="Gene3D" id="4.10.60.10">
    <property type="entry name" value="Zinc finger, CCHC-type"/>
    <property type="match status" value="1"/>
</dbReference>
<accession>E2A7V4</accession>
<reference evidence="3 4" key="1">
    <citation type="journal article" date="2010" name="Science">
        <title>Genomic comparison of the ants Camponotus floridanus and Harpegnathos saltator.</title>
        <authorList>
            <person name="Bonasio R."/>
            <person name="Zhang G."/>
            <person name="Ye C."/>
            <person name="Mutti N.S."/>
            <person name="Fang X."/>
            <person name="Qin N."/>
            <person name="Donahue G."/>
            <person name="Yang P."/>
            <person name="Li Q."/>
            <person name="Li C."/>
            <person name="Zhang P."/>
            <person name="Huang Z."/>
            <person name="Berger S.L."/>
            <person name="Reinberg D."/>
            <person name="Wang J."/>
            <person name="Liebig J."/>
        </authorList>
    </citation>
    <scope>NUCLEOTIDE SEQUENCE [LARGE SCALE GENOMIC DNA]</scope>
    <source>
        <strain evidence="4">C129</strain>
    </source>
</reference>
<protein>
    <recommendedName>
        <fullName evidence="2">CCHC-type domain-containing protein</fullName>
    </recommendedName>
</protein>
<dbReference type="InterPro" id="IPR036875">
    <property type="entry name" value="Znf_CCHC_sf"/>
</dbReference>
<name>E2A7V4_CAMFO</name>
<feature type="non-terminal residue" evidence="3">
    <location>
        <position position="1"/>
    </location>
</feature>
<keyword evidence="1" id="KW-0479">Metal-binding</keyword>
<organism evidence="4">
    <name type="scientific">Camponotus floridanus</name>
    <name type="common">Florida carpenter ant</name>
    <dbReference type="NCBI Taxonomy" id="104421"/>
    <lineage>
        <taxon>Eukaryota</taxon>
        <taxon>Metazoa</taxon>
        <taxon>Ecdysozoa</taxon>
        <taxon>Arthropoda</taxon>
        <taxon>Hexapoda</taxon>
        <taxon>Insecta</taxon>
        <taxon>Pterygota</taxon>
        <taxon>Neoptera</taxon>
        <taxon>Endopterygota</taxon>
        <taxon>Hymenoptera</taxon>
        <taxon>Apocrita</taxon>
        <taxon>Aculeata</taxon>
        <taxon>Formicoidea</taxon>
        <taxon>Formicidae</taxon>
        <taxon>Formicinae</taxon>
        <taxon>Camponotus</taxon>
    </lineage>
</organism>
<keyword evidence="1" id="KW-0863">Zinc-finger</keyword>
<dbReference type="STRING" id="104421.E2A7V4"/>
<dbReference type="OMA" id="QVARNCH"/>
<evidence type="ECO:0000313" key="3">
    <source>
        <dbReference type="EMBL" id="EFN70483.1"/>
    </source>
</evidence>
<sequence>SYADAIRIAKENISLKDMGIKNIRIKKAQGGALLIEISDPDGGEQAEKLKSELAEVLRETAFVTRPVRQGDLRIIGIDESVTPEEVAATIASVGDCKMDEVVTSPIRPMSNGLYMTWVRLPLAVAVRVAGRRKIMIGWATARVELLDAKPMQCWKCWEFGHVQANCSSNADRRGSCFRCGQAGQVARNCH</sequence>
<evidence type="ECO:0000313" key="4">
    <source>
        <dbReference type="Proteomes" id="UP000000311"/>
    </source>
</evidence>
<dbReference type="GO" id="GO:0003676">
    <property type="term" value="F:nucleic acid binding"/>
    <property type="evidence" value="ECO:0007669"/>
    <property type="project" value="InterPro"/>
</dbReference>
<evidence type="ECO:0000259" key="2">
    <source>
        <dbReference type="PROSITE" id="PS50158"/>
    </source>
</evidence>
<dbReference type="InParanoid" id="E2A7V4"/>